<accession>A0AAD4K6F7</accession>
<sequence>NIKENARENMSTSQRDQELLCEFVRKSSTCAACQNLSQLAHFPPF</sequence>
<reference evidence="1" key="1">
    <citation type="journal article" date="2021" name="Mol. Ecol. Resour.">
        <title>Phylogenomic analyses of the genus Drosophila reveals genomic signals of climate adaptation.</title>
        <authorList>
            <person name="Li F."/>
            <person name="Rane R.V."/>
            <person name="Luria V."/>
            <person name="Xiong Z."/>
            <person name="Chen J."/>
            <person name="Li Z."/>
            <person name="Catullo R.A."/>
            <person name="Griffin P.C."/>
            <person name="Schiffer M."/>
            <person name="Pearce S."/>
            <person name="Lee S.F."/>
            <person name="McElroy K."/>
            <person name="Stocker A."/>
            <person name="Shirriffs J."/>
            <person name="Cockerell F."/>
            <person name="Coppin C."/>
            <person name="Sgro C.M."/>
            <person name="Karger A."/>
            <person name="Cain J.W."/>
            <person name="Weber J.A."/>
            <person name="Santpere G."/>
            <person name="Kirschner M.W."/>
            <person name="Hoffmann A.A."/>
            <person name="Oakeshott J.G."/>
            <person name="Zhang G."/>
        </authorList>
    </citation>
    <scope>NUCLEOTIDE SEQUENCE</scope>
    <source>
        <strain evidence="1">BGI-SZ-2011g</strain>
    </source>
</reference>
<evidence type="ECO:0000313" key="1">
    <source>
        <dbReference type="EMBL" id="KAH8378440.1"/>
    </source>
</evidence>
<name>A0AAD4K6F7_9MUSC</name>
<keyword evidence="2" id="KW-1185">Reference proteome</keyword>
<evidence type="ECO:0000313" key="2">
    <source>
        <dbReference type="Proteomes" id="UP001200034"/>
    </source>
</evidence>
<gene>
    <name evidence="1" type="ORF">KR093_011361</name>
</gene>
<organism evidence="1 2">
    <name type="scientific">Drosophila rubida</name>
    <dbReference type="NCBI Taxonomy" id="30044"/>
    <lineage>
        <taxon>Eukaryota</taxon>
        <taxon>Metazoa</taxon>
        <taxon>Ecdysozoa</taxon>
        <taxon>Arthropoda</taxon>
        <taxon>Hexapoda</taxon>
        <taxon>Insecta</taxon>
        <taxon>Pterygota</taxon>
        <taxon>Neoptera</taxon>
        <taxon>Endopterygota</taxon>
        <taxon>Diptera</taxon>
        <taxon>Brachycera</taxon>
        <taxon>Muscomorpha</taxon>
        <taxon>Ephydroidea</taxon>
        <taxon>Drosophilidae</taxon>
        <taxon>Drosophila</taxon>
    </lineage>
</organism>
<feature type="non-terminal residue" evidence="1">
    <location>
        <position position="45"/>
    </location>
</feature>
<protein>
    <submittedName>
        <fullName evidence="1">Uncharacterized protein</fullName>
    </submittedName>
</protein>
<feature type="non-terminal residue" evidence="1">
    <location>
        <position position="1"/>
    </location>
</feature>
<dbReference type="EMBL" id="JAJJHW010001127">
    <property type="protein sequence ID" value="KAH8378440.1"/>
    <property type="molecule type" value="Genomic_DNA"/>
</dbReference>
<proteinExistence type="predicted"/>
<dbReference type="AlphaFoldDB" id="A0AAD4K6F7"/>
<comment type="caution">
    <text evidence="1">The sequence shown here is derived from an EMBL/GenBank/DDBJ whole genome shotgun (WGS) entry which is preliminary data.</text>
</comment>
<dbReference type="Proteomes" id="UP001200034">
    <property type="component" value="Unassembled WGS sequence"/>
</dbReference>